<dbReference type="InterPro" id="IPR006260">
    <property type="entry name" value="TonB/TolA_C"/>
</dbReference>
<feature type="compositionally biased region" description="Basic and acidic residues" evidence="5">
    <location>
        <begin position="101"/>
        <end position="149"/>
    </location>
</feature>
<comment type="subcellular location">
    <subcellularLocation>
        <location evidence="1">Membrane</location>
        <topology evidence="1">Single-pass membrane protein</topology>
    </subcellularLocation>
</comment>
<dbReference type="EMBL" id="SLTU01000001">
    <property type="protein sequence ID" value="TDA77206.1"/>
    <property type="molecule type" value="Genomic_DNA"/>
</dbReference>
<name>A0A4R4GK24_9BACT</name>
<dbReference type="NCBIfam" id="TIGR01352">
    <property type="entry name" value="tonB_Cterm"/>
    <property type="match status" value="1"/>
</dbReference>
<sequence length="297" mass="31653">MKKNKITGLIGTAVLHILLLILLLVIAIRRPQAQEEGGVPVMLGNTELSQGNADPYTLTDVDIMNEPEVPAPDVSEPEMVSPVETKEEIITQTEEETVTVPKKEPKREIPKKEKPKKETPKKDVPKKETVKPKEKTEAEKRAEAEKAAAEKKAAAERAAAEAAAKKIAGAFGKGTQMGNKGTGTTGFGLEGSPTGNSSEGKSSGVGGYGTFDLNGRSLGSGGLPMPVYNVQDEGRVVVTITVNPAGQVISTSINKRTNTVNASLRKAAEEAARKARFNQVDGVNNQTGTITYYFKLK</sequence>
<evidence type="ECO:0000313" key="7">
    <source>
        <dbReference type="EMBL" id="TDA77206.1"/>
    </source>
</evidence>
<dbReference type="Gene3D" id="3.30.1150.10">
    <property type="match status" value="1"/>
</dbReference>
<feature type="transmembrane region" description="Helical" evidence="6">
    <location>
        <begin position="6"/>
        <end position="28"/>
    </location>
</feature>
<protein>
    <submittedName>
        <fullName evidence="7">TonB family protein</fullName>
    </submittedName>
</protein>
<comment type="caution">
    <text evidence="7">The sequence shown here is derived from an EMBL/GenBank/DDBJ whole genome shotgun (WGS) entry which is preliminary data.</text>
</comment>
<evidence type="ECO:0000256" key="6">
    <source>
        <dbReference type="SAM" id="Phobius"/>
    </source>
</evidence>
<gene>
    <name evidence="7" type="ORF">E1I98_13120</name>
</gene>
<accession>A0A4R4GK24</accession>
<organism evidence="7 8">
    <name type="scientific">Phocaeicola dorei</name>
    <dbReference type="NCBI Taxonomy" id="357276"/>
    <lineage>
        <taxon>Bacteria</taxon>
        <taxon>Pseudomonadati</taxon>
        <taxon>Bacteroidota</taxon>
        <taxon>Bacteroidia</taxon>
        <taxon>Bacteroidales</taxon>
        <taxon>Bacteroidaceae</taxon>
        <taxon>Phocaeicola</taxon>
    </lineage>
</organism>
<dbReference type="Proteomes" id="UP000294527">
    <property type="component" value="Unassembled WGS sequence"/>
</dbReference>
<feature type="region of interest" description="Disordered" evidence="5">
    <location>
        <begin position="172"/>
        <end position="208"/>
    </location>
</feature>
<dbReference type="AlphaFoldDB" id="A0A4R4GK24"/>
<keyword evidence="3 6" id="KW-1133">Transmembrane helix</keyword>
<keyword evidence="2 6" id="KW-0812">Transmembrane</keyword>
<feature type="compositionally biased region" description="Gly residues" evidence="5">
    <location>
        <begin position="180"/>
        <end position="189"/>
    </location>
</feature>
<evidence type="ECO:0000256" key="3">
    <source>
        <dbReference type="ARBA" id="ARBA00022989"/>
    </source>
</evidence>
<evidence type="ECO:0000256" key="2">
    <source>
        <dbReference type="ARBA" id="ARBA00022692"/>
    </source>
</evidence>
<dbReference type="GO" id="GO:0016020">
    <property type="term" value="C:membrane"/>
    <property type="evidence" value="ECO:0007669"/>
    <property type="project" value="UniProtKB-SubCell"/>
</dbReference>
<evidence type="ECO:0000256" key="4">
    <source>
        <dbReference type="ARBA" id="ARBA00023136"/>
    </source>
</evidence>
<evidence type="ECO:0000256" key="5">
    <source>
        <dbReference type="SAM" id="MobiDB-lite"/>
    </source>
</evidence>
<dbReference type="RefSeq" id="WP_007848519.1">
    <property type="nucleotide sequence ID" value="NZ_CAXSRD010000012.1"/>
</dbReference>
<feature type="region of interest" description="Disordered" evidence="5">
    <location>
        <begin position="88"/>
        <end position="149"/>
    </location>
</feature>
<reference evidence="7 8" key="1">
    <citation type="journal article" date="2019" name="Nat. Microbiol.">
        <title>Genomic variation and strain-specific functional adaptation in the human gut microbiome during early life.</title>
        <authorList>
            <person name="Vatanen T."/>
            <person name="Plichta D.R."/>
            <person name="Somani J."/>
            <person name="Munch P.C."/>
            <person name="Arthur T.D."/>
            <person name="Hall A.B."/>
            <person name="Rudolf S."/>
            <person name="Oakeley E.J."/>
            <person name="Ke X."/>
            <person name="Young R.A."/>
            <person name="Haiser H.J."/>
            <person name="Kolde R."/>
            <person name="Yassour M."/>
            <person name="Luopajarvi K."/>
            <person name="Siljander H."/>
            <person name="Virtanen S.M."/>
            <person name="Ilonen J."/>
            <person name="Uibo R."/>
            <person name="Tillmann V."/>
            <person name="Mokurov S."/>
            <person name="Dorshakova N."/>
            <person name="Porter J.A."/>
            <person name="McHardy A.C."/>
            <person name="Lahdesmaki H."/>
            <person name="Vlamakis H."/>
            <person name="Huttenhower C."/>
            <person name="Knip M."/>
            <person name="Xavier R.J."/>
        </authorList>
    </citation>
    <scope>NUCLEOTIDE SEQUENCE [LARGE SCALE GENOMIC DNA]</scope>
    <source>
        <strain evidence="7 8">RJX1047</strain>
    </source>
</reference>
<evidence type="ECO:0000313" key="8">
    <source>
        <dbReference type="Proteomes" id="UP000294527"/>
    </source>
</evidence>
<dbReference type="SUPFAM" id="SSF74653">
    <property type="entry name" value="TolA/TonB C-terminal domain"/>
    <property type="match status" value="1"/>
</dbReference>
<proteinExistence type="predicted"/>
<keyword evidence="4 6" id="KW-0472">Membrane</keyword>
<evidence type="ECO:0000256" key="1">
    <source>
        <dbReference type="ARBA" id="ARBA00004167"/>
    </source>
</evidence>